<reference evidence="2 3" key="1">
    <citation type="submission" date="2019-02" db="EMBL/GenBank/DDBJ databases">
        <title>Draft genome sequence of Amycolatopsis sp. 8-3EHSu isolated from roots of Suaeda maritima.</title>
        <authorList>
            <person name="Duangmal K."/>
            <person name="Chantavorakit T."/>
        </authorList>
    </citation>
    <scope>NUCLEOTIDE SEQUENCE [LARGE SCALE GENOMIC DNA]</scope>
    <source>
        <strain evidence="2 3">8-3EHSu</strain>
    </source>
</reference>
<evidence type="ECO:0000313" key="3">
    <source>
        <dbReference type="Proteomes" id="UP000292003"/>
    </source>
</evidence>
<name>A0A4Q7J6R2_9PSEU</name>
<comment type="caution">
    <text evidence="2">The sequence shown here is derived from an EMBL/GenBank/DDBJ whole genome shotgun (WGS) entry which is preliminary data.</text>
</comment>
<sequence>MRFDIAQILGMVLVVASAQGLIRQLIDHESTGLLGWLPVEFGGRVAVYAVVLVLGVLLTGWAHSRAKEAGRRG</sequence>
<proteinExistence type="predicted"/>
<dbReference type="OrthoDB" id="4774496at2"/>
<keyword evidence="3" id="KW-1185">Reference proteome</keyword>
<evidence type="ECO:0000256" key="1">
    <source>
        <dbReference type="SAM" id="Phobius"/>
    </source>
</evidence>
<feature type="transmembrane region" description="Helical" evidence="1">
    <location>
        <begin position="44"/>
        <end position="62"/>
    </location>
</feature>
<protein>
    <submittedName>
        <fullName evidence="2">Uncharacterized protein</fullName>
    </submittedName>
</protein>
<keyword evidence="1" id="KW-0812">Transmembrane</keyword>
<evidence type="ECO:0000313" key="2">
    <source>
        <dbReference type="EMBL" id="RZQ62536.1"/>
    </source>
</evidence>
<dbReference type="Proteomes" id="UP000292003">
    <property type="component" value="Unassembled WGS sequence"/>
</dbReference>
<accession>A0A4Q7J6R2</accession>
<organism evidence="2 3">
    <name type="scientific">Amycolatopsis suaedae</name>
    <dbReference type="NCBI Taxonomy" id="2510978"/>
    <lineage>
        <taxon>Bacteria</taxon>
        <taxon>Bacillati</taxon>
        <taxon>Actinomycetota</taxon>
        <taxon>Actinomycetes</taxon>
        <taxon>Pseudonocardiales</taxon>
        <taxon>Pseudonocardiaceae</taxon>
        <taxon>Amycolatopsis</taxon>
    </lineage>
</organism>
<dbReference type="EMBL" id="SFCC01000009">
    <property type="protein sequence ID" value="RZQ62536.1"/>
    <property type="molecule type" value="Genomic_DNA"/>
</dbReference>
<dbReference type="AlphaFoldDB" id="A0A4Q7J6R2"/>
<keyword evidence="1" id="KW-0472">Membrane</keyword>
<gene>
    <name evidence="2" type="ORF">EWH70_19245</name>
</gene>
<keyword evidence="1" id="KW-1133">Transmembrane helix</keyword>